<dbReference type="InterPro" id="IPR011295">
    <property type="entry name" value="UbiH"/>
</dbReference>
<evidence type="ECO:0000259" key="8">
    <source>
        <dbReference type="Pfam" id="PF01494"/>
    </source>
</evidence>
<evidence type="ECO:0000256" key="4">
    <source>
        <dbReference type="ARBA" id="ARBA00022630"/>
    </source>
</evidence>
<comment type="similarity">
    <text evidence="3">Belongs to the UbiH/COQ6 family.</text>
</comment>
<dbReference type="EMBL" id="LDOT01000008">
    <property type="protein sequence ID" value="KLV06798.1"/>
    <property type="molecule type" value="Genomic_DNA"/>
</dbReference>
<sequence>MGECDRGHTVKQYDVVIAGGAMAGATLAIALDTLGGGRLKIAVVEAVEPCLDQHPGYDARSIALSLGSSELLASIGCWQALSDMATPISDIHVSDRGHAGMLHIGAREQAVNALGYVIELADAGKLFHRQLAERESIDLLCPETIEAIERDLEGNILTLASGKRLACSLVVAADGAVSGCCEMLGIGRDEYDFQQIAVIANVTTAEHHQGRAFERFTPDGPVALLPMSEGRCSLVWCIRPESQAEIMGLDDEAFLARLQQAFGWRLGRMQKAGRRDAYPLLLRCSQRLVSHRAAVVGNAAQTLHPIAGQGFNLGLRDVMSLAEEILRGTAEGLDAGHQRILSRYRQRRTPDRDATVMMTAGLVGIFANESLPFVVGRNVGLAAMGWSDVCKAPLVRRAMGQVER</sequence>
<evidence type="ECO:0000313" key="10">
    <source>
        <dbReference type="Proteomes" id="UP000036097"/>
    </source>
</evidence>
<dbReference type="InterPro" id="IPR018168">
    <property type="entry name" value="Ubi_Hdrlase_CS"/>
</dbReference>
<dbReference type="PANTHER" id="PTHR43876:SF8">
    <property type="entry name" value="2-OCTAPRENYL-6-METHOXYPHENOL HYDROXYLASE"/>
    <property type="match status" value="1"/>
</dbReference>
<evidence type="ECO:0000256" key="7">
    <source>
        <dbReference type="ARBA" id="ARBA00023033"/>
    </source>
</evidence>
<dbReference type="UniPathway" id="UPA00232"/>
<dbReference type="InterPro" id="IPR051205">
    <property type="entry name" value="UbiH/COQ6_monooxygenase"/>
</dbReference>
<dbReference type="Gene3D" id="3.50.50.60">
    <property type="entry name" value="FAD/NAD(P)-binding domain"/>
    <property type="match status" value="2"/>
</dbReference>
<comment type="pathway">
    <text evidence="2">Cofactor biosynthesis; ubiquinone biosynthesis.</text>
</comment>
<reference evidence="9 10" key="1">
    <citation type="submission" date="2015-05" db="EMBL/GenBank/DDBJ databases">
        <title>Photobacterium galathea sp. nov.</title>
        <authorList>
            <person name="Machado H."/>
            <person name="Gram L."/>
        </authorList>
    </citation>
    <scope>NUCLEOTIDE SEQUENCE [LARGE SCALE GENOMIC DNA]</scope>
    <source>
        <strain evidence="9 10">CGMCC 1.12159</strain>
    </source>
</reference>
<comment type="caution">
    <text evidence="9">The sequence shown here is derived from an EMBL/GenBank/DDBJ whole genome shotgun (WGS) entry which is preliminary data.</text>
</comment>
<dbReference type="GO" id="GO:0008681">
    <property type="term" value="F:2-octaprenyl-6-methoxyphenol hydroxylase activity"/>
    <property type="evidence" value="ECO:0007669"/>
    <property type="project" value="InterPro"/>
</dbReference>
<evidence type="ECO:0000313" key="9">
    <source>
        <dbReference type="EMBL" id="KLV06798.1"/>
    </source>
</evidence>
<dbReference type="STRING" id="1195763.ABT56_07940"/>
<accession>A0A0J1H4Y3</accession>
<keyword evidence="10" id="KW-1185">Reference proteome</keyword>
<dbReference type="NCBIfam" id="TIGR01984">
    <property type="entry name" value="UbiH"/>
    <property type="match status" value="1"/>
</dbReference>
<keyword evidence="7" id="KW-0503">Monooxygenase</keyword>
<evidence type="ECO:0000256" key="1">
    <source>
        <dbReference type="ARBA" id="ARBA00001974"/>
    </source>
</evidence>
<proteinExistence type="inferred from homology"/>
<dbReference type="InterPro" id="IPR002938">
    <property type="entry name" value="FAD-bd"/>
</dbReference>
<dbReference type="SUPFAM" id="SSF51905">
    <property type="entry name" value="FAD/NAD(P)-binding domain"/>
    <property type="match status" value="1"/>
</dbReference>
<protein>
    <submittedName>
        <fullName evidence="9">2-octaprenyl-6-methoxyphenyl hydroxylase</fullName>
    </submittedName>
</protein>
<gene>
    <name evidence="9" type="ORF">ABT56_07940</name>
</gene>
<dbReference type="InterPro" id="IPR010971">
    <property type="entry name" value="UbiH/COQ6"/>
</dbReference>
<dbReference type="Proteomes" id="UP000036097">
    <property type="component" value="Unassembled WGS sequence"/>
</dbReference>
<keyword evidence="6" id="KW-0560">Oxidoreductase</keyword>
<dbReference type="AlphaFoldDB" id="A0A0J1H4Y3"/>
<dbReference type="NCBIfam" id="TIGR01988">
    <property type="entry name" value="Ubi-OHases"/>
    <property type="match status" value="1"/>
</dbReference>
<dbReference type="PANTHER" id="PTHR43876">
    <property type="entry name" value="UBIQUINONE BIOSYNTHESIS MONOOXYGENASE COQ6, MITOCHONDRIAL"/>
    <property type="match status" value="1"/>
</dbReference>
<dbReference type="PROSITE" id="PS01304">
    <property type="entry name" value="UBIH"/>
    <property type="match status" value="1"/>
</dbReference>
<feature type="domain" description="FAD-binding" evidence="8">
    <location>
        <begin position="13"/>
        <end position="356"/>
    </location>
</feature>
<name>A0A0J1H4Y3_9GAMM</name>
<organism evidence="9 10">
    <name type="scientific">Photobacterium aquae</name>
    <dbReference type="NCBI Taxonomy" id="1195763"/>
    <lineage>
        <taxon>Bacteria</taxon>
        <taxon>Pseudomonadati</taxon>
        <taxon>Pseudomonadota</taxon>
        <taxon>Gammaproteobacteria</taxon>
        <taxon>Vibrionales</taxon>
        <taxon>Vibrionaceae</taxon>
        <taxon>Photobacterium</taxon>
    </lineage>
</organism>
<dbReference type="Pfam" id="PF01494">
    <property type="entry name" value="FAD_binding_3"/>
    <property type="match status" value="1"/>
</dbReference>
<evidence type="ECO:0000256" key="6">
    <source>
        <dbReference type="ARBA" id="ARBA00023002"/>
    </source>
</evidence>
<dbReference type="GO" id="GO:0006744">
    <property type="term" value="P:ubiquinone biosynthetic process"/>
    <property type="evidence" value="ECO:0007669"/>
    <property type="project" value="UniProtKB-UniPathway"/>
</dbReference>
<keyword evidence="5" id="KW-0274">FAD</keyword>
<comment type="cofactor">
    <cofactor evidence="1">
        <name>FAD</name>
        <dbReference type="ChEBI" id="CHEBI:57692"/>
    </cofactor>
</comment>
<dbReference type="GO" id="GO:0071949">
    <property type="term" value="F:FAD binding"/>
    <property type="evidence" value="ECO:0007669"/>
    <property type="project" value="InterPro"/>
</dbReference>
<evidence type="ECO:0000256" key="5">
    <source>
        <dbReference type="ARBA" id="ARBA00022827"/>
    </source>
</evidence>
<keyword evidence="4" id="KW-0285">Flavoprotein</keyword>
<dbReference type="PATRIC" id="fig|1195763.3.peg.1690"/>
<evidence type="ECO:0000256" key="3">
    <source>
        <dbReference type="ARBA" id="ARBA00005349"/>
    </source>
</evidence>
<dbReference type="NCBIfam" id="NF004356">
    <property type="entry name" value="PRK05732.1"/>
    <property type="match status" value="1"/>
</dbReference>
<dbReference type="PRINTS" id="PR00420">
    <property type="entry name" value="RNGMNOXGNASE"/>
</dbReference>
<evidence type="ECO:0000256" key="2">
    <source>
        <dbReference type="ARBA" id="ARBA00004749"/>
    </source>
</evidence>
<dbReference type="OrthoDB" id="9769565at2"/>
<dbReference type="InterPro" id="IPR036188">
    <property type="entry name" value="FAD/NAD-bd_sf"/>
</dbReference>